<dbReference type="RefSeq" id="WP_380536904.1">
    <property type="nucleotide sequence ID" value="NZ_JBHFAB010000010.1"/>
</dbReference>
<dbReference type="Gene3D" id="3.30.750.24">
    <property type="entry name" value="STAS domain"/>
    <property type="match status" value="1"/>
</dbReference>
<name>A0ABV6VWR7_9ACTN</name>
<dbReference type="CDD" id="cd07043">
    <property type="entry name" value="STAS_anti-anti-sigma_factors"/>
    <property type="match status" value="1"/>
</dbReference>
<accession>A0ABV6VWR7</accession>
<sequence>MTIQWHYENRPQQAGVLSLSGFLGADSTARFAGAVGWTLARGDGPLILDLSGLQGWSPQGRDTVVAAAGRLAEHGRSLELAGLPADEVALEQRTGDPVIRCHQDLESALAAHPAPRVGPEREADPQSWRTGGWPEP</sequence>
<dbReference type="SUPFAM" id="SSF52091">
    <property type="entry name" value="SpoIIaa-like"/>
    <property type="match status" value="1"/>
</dbReference>
<keyword evidence="3" id="KW-1185">Reference proteome</keyword>
<protein>
    <submittedName>
        <fullName evidence="2">STAS domain-containing protein</fullName>
    </submittedName>
</protein>
<comment type="caution">
    <text evidence="2">The sequence shown here is derived from an EMBL/GenBank/DDBJ whole genome shotgun (WGS) entry which is preliminary data.</text>
</comment>
<feature type="region of interest" description="Disordered" evidence="1">
    <location>
        <begin position="109"/>
        <end position="136"/>
    </location>
</feature>
<evidence type="ECO:0000313" key="3">
    <source>
        <dbReference type="Proteomes" id="UP001592531"/>
    </source>
</evidence>
<dbReference type="Proteomes" id="UP001592531">
    <property type="component" value="Unassembled WGS sequence"/>
</dbReference>
<dbReference type="EMBL" id="JBHFAB010000010">
    <property type="protein sequence ID" value="MFC1418143.1"/>
    <property type="molecule type" value="Genomic_DNA"/>
</dbReference>
<reference evidence="2 3" key="1">
    <citation type="submission" date="2024-09" db="EMBL/GenBank/DDBJ databases">
        <authorList>
            <person name="Lee S.D."/>
        </authorList>
    </citation>
    <scope>NUCLEOTIDE SEQUENCE [LARGE SCALE GENOMIC DNA]</scope>
    <source>
        <strain evidence="2 3">N8-3</strain>
    </source>
</reference>
<gene>
    <name evidence="2" type="ORF">ACEZDE_16035</name>
</gene>
<organism evidence="2 3">
    <name type="scientific">Streptacidiphilus cavernicola</name>
    <dbReference type="NCBI Taxonomy" id="3342716"/>
    <lineage>
        <taxon>Bacteria</taxon>
        <taxon>Bacillati</taxon>
        <taxon>Actinomycetota</taxon>
        <taxon>Actinomycetes</taxon>
        <taxon>Kitasatosporales</taxon>
        <taxon>Streptomycetaceae</taxon>
        <taxon>Streptacidiphilus</taxon>
    </lineage>
</organism>
<proteinExistence type="predicted"/>
<evidence type="ECO:0000313" key="2">
    <source>
        <dbReference type="EMBL" id="MFC1418143.1"/>
    </source>
</evidence>
<evidence type="ECO:0000256" key="1">
    <source>
        <dbReference type="SAM" id="MobiDB-lite"/>
    </source>
</evidence>
<dbReference type="InterPro" id="IPR036513">
    <property type="entry name" value="STAS_dom_sf"/>
</dbReference>